<accession>A0A2G8LCK2</accession>
<keyword evidence="10" id="KW-0007">Acetylation</keyword>
<evidence type="ECO:0000256" key="14">
    <source>
        <dbReference type="SAM" id="MobiDB-lite"/>
    </source>
</evidence>
<dbReference type="PROSITE" id="PS51363">
    <property type="entry name" value="W2"/>
    <property type="match status" value="1"/>
</dbReference>
<dbReference type="Gene3D" id="1.25.40.180">
    <property type="match status" value="3"/>
</dbReference>
<dbReference type="GO" id="GO:0003729">
    <property type="term" value="F:mRNA binding"/>
    <property type="evidence" value="ECO:0007669"/>
    <property type="project" value="TreeGrafter"/>
</dbReference>
<feature type="compositionally biased region" description="Pro residues" evidence="14">
    <location>
        <begin position="562"/>
        <end position="575"/>
    </location>
</feature>
<dbReference type="EMBL" id="MRZV01000126">
    <property type="protein sequence ID" value="PIK57998.1"/>
    <property type="molecule type" value="Genomic_DNA"/>
</dbReference>
<evidence type="ECO:0000256" key="2">
    <source>
        <dbReference type="ARBA" id="ARBA00022481"/>
    </source>
</evidence>
<sequence length="977" mass="111157">MLPCVTHRINHEFFTIETGEAKNPFCLLFVTVFDKLGKVEGPGAAGGARAYSSSRQQERPRESYKLARDDPSVNTLQRWVRPRIQPIHYGTDGERQERVFRHVRGVLNKLTPDKFDKLCLELLNVGIANKNILKGIILLVFEKALEEPKYSSMYAQLCRRLDKDAPNFEPEGSKNCTFRRLLISKCQDEFENRSRAFAAFDTKNGPLSDEEEDARHLAKHKMLGNITFIGELFKLEMLHVSIVHKCIKQLLEKKSSDKITEKGEDLECLCKIMNSVGVQLDHDKARILGQYDVVVSYPIYAAGLFELRRNKWVQARRVTVEKGPQTISQVHQDAAKEMTYTKKPNRNPQADFFGQVTDRGGVQNPSMWTMTGLNEFYQENPCKFIILAPLLHTALDQVSLMMNLTREQWPTVNFRAEISHIKTSTNNQDNRQNQGFNNYNNKNNTNKTSAPRFQQTRGNMGGQQGNQYNQQQQYQGNSDGGGGGSQQGSYQQNRNPVNQAGQNQGGQGNTYRPPRFNKMNTEQLNLRPNTNNPILKPQGPGSLPPSAKSAPLSLPSSQSLPVQPPVAPLNPPPLGAAPQQVPLQPGLPNMPVKQITSSADRSRQSKKQPPSKEELVTMLDSLLDNMYENKDLEASLKCFKDLKIPNRHRSGLLCQVMMSVISKTDSDRDLGCQLMASAKKDGLFTDINYLDGLSILLEHLPELEVETPLIKSQIASLGAKAVTDEIITLAELAELMENGVCYPLFLLCLQKIAKEKDKEWLLKRFTESKVNMQKMLPEMDQNKERMMDILEDKGLSFLFPLLRLHIDVWKKLTNDPSPSTLYKWIKENVTSDLHEHKTFVNALTMSILKYVTQETTLSPNIDPAILPEKTLQEKEKALLEKFSPVLKKFLHEKPKVQLCALYSLQTHCYNNNFPKGMLLRFFINFYDMEICEEESFMHWKEDITDEFPGKGKALFQVNQWLTWLATAEEEDSEEEED</sequence>
<evidence type="ECO:0000313" key="17">
    <source>
        <dbReference type="EMBL" id="PIK57998.1"/>
    </source>
</evidence>
<keyword evidence="4" id="KW-1017">Isopeptide bond</keyword>
<dbReference type="GO" id="GO:0016281">
    <property type="term" value="C:eukaryotic translation initiation factor 4F complex"/>
    <property type="evidence" value="ECO:0007669"/>
    <property type="project" value="TreeGrafter"/>
</dbReference>
<evidence type="ECO:0000256" key="3">
    <source>
        <dbReference type="ARBA" id="ARBA00022491"/>
    </source>
</evidence>
<evidence type="ECO:0000256" key="12">
    <source>
        <dbReference type="ARBA" id="ARBA00040449"/>
    </source>
</evidence>
<feature type="compositionally biased region" description="Low complexity" evidence="14">
    <location>
        <begin position="487"/>
        <end position="502"/>
    </location>
</feature>
<comment type="function">
    <text evidence="11">Appears to play a role in the switch from cap-dependent to IRES-mediated translation during mitosis, apoptosis and viral infection. Cleaved by some caspases and viral proteases.</text>
</comment>
<gene>
    <name evidence="17" type="ORF">BSL78_05086</name>
</gene>
<evidence type="ECO:0000256" key="9">
    <source>
        <dbReference type="ARBA" id="ARBA00022917"/>
    </source>
</evidence>
<keyword evidence="18" id="KW-1185">Reference proteome</keyword>
<keyword evidence="7" id="KW-0832">Ubl conjugation</keyword>
<keyword evidence="5" id="KW-0396">Initiation factor</keyword>
<dbReference type="InterPro" id="IPR016024">
    <property type="entry name" value="ARM-type_fold"/>
</dbReference>
<dbReference type="InterPro" id="IPR003307">
    <property type="entry name" value="W2_domain"/>
</dbReference>
<comment type="caution">
    <text evidence="17">The sequence shown here is derived from an EMBL/GenBank/DDBJ whole genome shotgun (WGS) entry which is preliminary data.</text>
</comment>
<evidence type="ECO:0000259" key="15">
    <source>
        <dbReference type="PROSITE" id="PS51363"/>
    </source>
</evidence>
<keyword evidence="6" id="KW-0597">Phosphoprotein</keyword>
<dbReference type="SUPFAM" id="SSF48371">
    <property type="entry name" value="ARM repeat"/>
    <property type="match status" value="3"/>
</dbReference>
<evidence type="ECO:0000259" key="16">
    <source>
        <dbReference type="PROSITE" id="PS51366"/>
    </source>
</evidence>
<evidence type="ECO:0000256" key="7">
    <source>
        <dbReference type="ARBA" id="ARBA00022843"/>
    </source>
</evidence>
<dbReference type="AlphaFoldDB" id="A0A2G8LCK2"/>
<keyword evidence="8" id="KW-0810">Translation regulation</keyword>
<dbReference type="Pfam" id="PF02020">
    <property type="entry name" value="W2"/>
    <property type="match status" value="1"/>
</dbReference>
<dbReference type="FunFam" id="1.25.40.180:FF:000007">
    <property type="entry name" value="Eukaryotic translation initiation factor 4 gamma 2"/>
    <property type="match status" value="1"/>
</dbReference>
<dbReference type="Proteomes" id="UP000230750">
    <property type="component" value="Unassembled WGS sequence"/>
</dbReference>
<feature type="compositionally biased region" description="Low complexity" evidence="14">
    <location>
        <begin position="430"/>
        <end position="446"/>
    </location>
</feature>
<evidence type="ECO:0000256" key="4">
    <source>
        <dbReference type="ARBA" id="ARBA00022499"/>
    </source>
</evidence>
<organism evidence="17 18">
    <name type="scientific">Stichopus japonicus</name>
    <name type="common">Sea cucumber</name>
    <dbReference type="NCBI Taxonomy" id="307972"/>
    <lineage>
        <taxon>Eukaryota</taxon>
        <taxon>Metazoa</taxon>
        <taxon>Echinodermata</taxon>
        <taxon>Eleutherozoa</taxon>
        <taxon>Echinozoa</taxon>
        <taxon>Holothuroidea</taxon>
        <taxon>Aspidochirotacea</taxon>
        <taxon>Aspidochirotida</taxon>
        <taxon>Stichopodidae</taxon>
        <taxon>Apostichopus</taxon>
    </lineage>
</organism>
<evidence type="ECO:0000256" key="1">
    <source>
        <dbReference type="ARBA" id="ARBA00005775"/>
    </source>
</evidence>
<keyword evidence="9" id="KW-0648">Protein biosynthesis</keyword>
<protein>
    <recommendedName>
        <fullName evidence="12">Eukaryotic translation initiation factor 4 gamma 2</fullName>
    </recommendedName>
</protein>
<dbReference type="Pfam" id="PF02854">
    <property type="entry name" value="MIF4G"/>
    <property type="match status" value="1"/>
</dbReference>
<feature type="region of interest" description="Disordered" evidence="14">
    <location>
        <begin position="44"/>
        <end position="64"/>
    </location>
</feature>
<evidence type="ECO:0000256" key="6">
    <source>
        <dbReference type="ARBA" id="ARBA00022553"/>
    </source>
</evidence>
<evidence type="ECO:0000256" key="8">
    <source>
        <dbReference type="ARBA" id="ARBA00022845"/>
    </source>
</evidence>
<keyword evidence="3" id="KW-0678">Repressor</keyword>
<dbReference type="PROSITE" id="PS51366">
    <property type="entry name" value="MI"/>
    <property type="match status" value="1"/>
</dbReference>
<dbReference type="InterPro" id="IPR003890">
    <property type="entry name" value="MIF4G-like_typ-3"/>
</dbReference>
<dbReference type="SMART" id="SM00515">
    <property type="entry name" value="eIF5C"/>
    <property type="match status" value="1"/>
</dbReference>
<evidence type="ECO:0000256" key="10">
    <source>
        <dbReference type="ARBA" id="ARBA00022990"/>
    </source>
</evidence>
<reference evidence="17 18" key="1">
    <citation type="journal article" date="2017" name="PLoS Biol.">
        <title>The sea cucumber genome provides insights into morphological evolution and visceral regeneration.</title>
        <authorList>
            <person name="Zhang X."/>
            <person name="Sun L."/>
            <person name="Yuan J."/>
            <person name="Sun Y."/>
            <person name="Gao Y."/>
            <person name="Zhang L."/>
            <person name="Li S."/>
            <person name="Dai H."/>
            <person name="Hamel J.F."/>
            <person name="Liu C."/>
            <person name="Yu Y."/>
            <person name="Liu S."/>
            <person name="Lin W."/>
            <person name="Guo K."/>
            <person name="Jin S."/>
            <person name="Xu P."/>
            <person name="Storey K.B."/>
            <person name="Huan P."/>
            <person name="Zhang T."/>
            <person name="Zhou Y."/>
            <person name="Zhang J."/>
            <person name="Lin C."/>
            <person name="Li X."/>
            <person name="Xing L."/>
            <person name="Huo D."/>
            <person name="Sun M."/>
            <person name="Wang L."/>
            <person name="Mercier A."/>
            <person name="Li F."/>
            <person name="Yang H."/>
            <person name="Xiang J."/>
        </authorList>
    </citation>
    <scope>NUCLEOTIDE SEQUENCE [LARGE SCALE GENOMIC DNA]</scope>
    <source>
        <strain evidence="17">Shaxun</strain>
        <tissue evidence="17">Muscle</tissue>
    </source>
</reference>
<feature type="domain" description="MI" evidence="16">
    <location>
        <begin position="614"/>
        <end position="737"/>
    </location>
</feature>
<feature type="region of interest" description="Disordered" evidence="14">
    <location>
        <begin position="423"/>
        <end position="614"/>
    </location>
</feature>
<evidence type="ECO:0000256" key="11">
    <source>
        <dbReference type="ARBA" id="ARBA00037759"/>
    </source>
</evidence>
<feature type="domain" description="W2" evidence="15">
    <location>
        <begin position="792"/>
        <end position="974"/>
    </location>
</feature>
<dbReference type="PANTHER" id="PTHR23253">
    <property type="entry name" value="EUKARYOTIC TRANSLATION INITIATION FACTOR 4 GAMMA"/>
    <property type="match status" value="1"/>
</dbReference>
<comment type="similarity">
    <text evidence="1">Belongs to the eukaryotic initiation factor 4G family.</text>
</comment>
<comment type="subunit">
    <text evidence="13">Interacts with the serine/threonine protein kinases MKNK1 and MKNK2. Binds EIF4A and EIF3. Interacts with MIF4GD. Interacts with DAZAP2.</text>
</comment>
<dbReference type="InterPro" id="IPR003891">
    <property type="entry name" value="Initiation_fac_eIF4g_MI"/>
</dbReference>
<dbReference type="STRING" id="307972.A0A2G8LCK2"/>
<evidence type="ECO:0000256" key="5">
    <source>
        <dbReference type="ARBA" id="ARBA00022540"/>
    </source>
</evidence>
<evidence type="ECO:0000313" key="18">
    <source>
        <dbReference type="Proteomes" id="UP000230750"/>
    </source>
</evidence>
<feature type="compositionally biased region" description="Polar residues" evidence="14">
    <location>
        <begin position="518"/>
        <end position="533"/>
    </location>
</feature>
<proteinExistence type="inferred from homology"/>
<evidence type="ECO:0000256" key="13">
    <source>
        <dbReference type="ARBA" id="ARBA00046720"/>
    </source>
</evidence>
<dbReference type="GO" id="GO:0003743">
    <property type="term" value="F:translation initiation factor activity"/>
    <property type="evidence" value="ECO:0007669"/>
    <property type="project" value="UniProtKB-KW"/>
</dbReference>
<keyword evidence="2" id="KW-0488">Methylation</keyword>
<feature type="compositionally biased region" description="Low complexity" evidence="14">
    <location>
        <begin position="465"/>
        <end position="477"/>
    </location>
</feature>
<dbReference type="SMART" id="SM00543">
    <property type="entry name" value="MIF4G"/>
    <property type="match status" value="1"/>
</dbReference>
<dbReference type="GO" id="GO:0006417">
    <property type="term" value="P:regulation of translation"/>
    <property type="evidence" value="ECO:0007669"/>
    <property type="project" value="UniProtKB-KW"/>
</dbReference>
<dbReference type="PANTHER" id="PTHR23253:SF9">
    <property type="entry name" value="EUKARYOTIC TRANSLATION INITIATION FACTOR 4 GAMMA 2"/>
    <property type="match status" value="1"/>
</dbReference>
<feature type="compositionally biased region" description="Low complexity" evidence="14">
    <location>
        <begin position="539"/>
        <end position="561"/>
    </location>
</feature>
<dbReference type="OrthoDB" id="514777at2759"/>
<name>A0A2G8LCK2_STIJA</name>
<dbReference type="CDD" id="cd11559">
    <property type="entry name" value="W2_eIF4G1_like"/>
    <property type="match status" value="1"/>
</dbReference>